<evidence type="ECO:0000313" key="2">
    <source>
        <dbReference type="EMBL" id="MBH1790811.1"/>
    </source>
</evidence>
<protein>
    <recommendedName>
        <fullName evidence="1">HEPN AbiU2-like domain-containing protein</fullName>
    </recommendedName>
</protein>
<dbReference type="Proteomes" id="UP000634179">
    <property type="component" value="Unassembled WGS sequence"/>
</dbReference>
<dbReference type="EMBL" id="JADUOV010000008">
    <property type="protein sequence ID" value="MBH1790811.1"/>
    <property type="molecule type" value="Genomic_DNA"/>
</dbReference>
<comment type="caution">
    <text evidence="2">The sequence shown here is derived from an EMBL/GenBank/DDBJ whole genome shotgun (WGS) entry which is preliminary data.</text>
</comment>
<evidence type="ECO:0000259" key="1">
    <source>
        <dbReference type="Pfam" id="PF18734"/>
    </source>
</evidence>
<organism evidence="2 3">
    <name type="scientific">Stenotrophomonas maltophilia</name>
    <name type="common">Pseudomonas maltophilia</name>
    <name type="synonym">Xanthomonas maltophilia</name>
    <dbReference type="NCBI Taxonomy" id="40324"/>
    <lineage>
        <taxon>Bacteria</taxon>
        <taxon>Pseudomonadati</taxon>
        <taxon>Pseudomonadota</taxon>
        <taxon>Gammaproteobacteria</taxon>
        <taxon>Lysobacterales</taxon>
        <taxon>Lysobacteraceae</taxon>
        <taxon>Stenotrophomonas</taxon>
        <taxon>Stenotrophomonas maltophilia group</taxon>
    </lineage>
</organism>
<reference evidence="2" key="1">
    <citation type="submission" date="2020-11" db="EMBL/GenBank/DDBJ databases">
        <title>Enhanced detection system for hospital associated transmission using whole genome sequencing surveillance.</title>
        <authorList>
            <person name="Harrison L.H."/>
            <person name="Van Tyne D."/>
            <person name="Marsh J.W."/>
            <person name="Griffith M.P."/>
            <person name="Snyder D.J."/>
            <person name="Cooper V.S."/>
            <person name="Mustapha M."/>
        </authorList>
    </citation>
    <scope>NUCLEOTIDE SEQUENCE</scope>
    <source>
        <strain evidence="2">STEN00053</strain>
    </source>
</reference>
<evidence type="ECO:0000313" key="3">
    <source>
        <dbReference type="Proteomes" id="UP000634179"/>
    </source>
</evidence>
<proteinExistence type="predicted"/>
<name>A0A2R3Q2H2_STEMA</name>
<sequence>MKPEELEQRIRQIDGFVRVLTQECHILDERRHILSPLIQDPEIQAGLKAKLDKTPGANAWNHLAPLLGQDLVRDQSRLFLDNDSRSGSLTNLWRKLQADPAIREHYRERYGRIFDHFHDEPISDLPPESSAVFQEKFRQNDRDENYSRFDSGWERVSNEMVILSADPVAAKIKTLRDKHHAHLEMRKLDEEPGAFDINTLGLTFNEVLAFGDRCQAIVAELGLLLTGTRWDPQQYASVHEAQGKAMWKTLAGL</sequence>
<feature type="domain" description="HEPN AbiU2-like" evidence="1">
    <location>
        <begin position="15"/>
        <end position="240"/>
    </location>
</feature>
<dbReference type="InterPro" id="IPR040704">
    <property type="entry name" value="HEPN_AbiU2"/>
</dbReference>
<dbReference type="AlphaFoldDB" id="A0A2R3Q2H2"/>
<gene>
    <name evidence="2" type="ORF">I5V89_13110</name>
</gene>
<dbReference type="RefSeq" id="WP_006375415.1">
    <property type="nucleotide sequence ID" value="NZ_CP027562.1"/>
</dbReference>
<accession>A0A2R3Q2H2</accession>
<dbReference type="Pfam" id="PF18734">
    <property type="entry name" value="HEPN_AbiU2"/>
    <property type="match status" value="1"/>
</dbReference>